<dbReference type="CDD" id="cd16016">
    <property type="entry name" value="AP-SPAP"/>
    <property type="match status" value="1"/>
</dbReference>
<keyword evidence="7" id="KW-0808">Transferase</keyword>
<dbReference type="InterPro" id="IPR026263">
    <property type="entry name" value="Alkaline_phosphatase_prok"/>
</dbReference>
<dbReference type="AlphaFoldDB" id="A0A6N8IWQ5"/>
<evidence type="ECO:0000313" key="8">
    <source>
        <dbReference type="Proteomes" id="UP000469385"/>
    </source>
</evidence>
<proteinExistence type="predicted"/>
<dbReference type="Gene3D" id="3.30.1360.150">
    <property type="match status" value="1"/>
</dbReference>
<evidence type="ECO:0000256" key="6">
    <source>
        <dbReference type="SAM" id="SignalP"/>
    </source>
</evidence>
<organism evidence="7 8">
    <name type="scientific">Ramlibacter pinisoli</name>
    <dbReference type="NCBI Taxonomy" id="2682844"/>
    <lineage>
        <taxon>Bacteria</taxon>
        <taxon>Pseudomonadati</taxon>
        <taxon>Pseudomonadota</taxon>
        <taxon>Betaproteobacteria</taxon>
        <taxon>Burkholderiales</taxon>
        <taxon>Comamonadaceae</taxon>
        <taxon>Ramlibacter</taxon>
    </lineage>
</organism>
<dbReference type="InterPro" id="IPR002591">
    <property type="entry name" value="Phosphodiest/P_Trfase"/>
</dbReference>
<dbReference type="Proteomes" id="UP000469385">
    <property type="component" value="Unassembled WGS sequence"/>
</dbReference>
<reference evidence="7 8" key="1">
    <citation type="submission" date="2019-12" db="EMBL/GenBank/DDBJ databases">
        <authorList>
            <person name="Huq M.A."/>
        </authorList>
    </citation>
    <scope>NUCLEOTIDE SEQUENCE [LARGE SCALE GENOMIC DNA]</scope>
    <source>
        <strain evidence="7 8">MAH-25</strain>
    </source>
</reference>
<evidence type="ECO:0000256" key="3">
    <source>
        <dbReference type="ARBA" id="ARBA00022729"/>
    </source>
</evidence>
<evidence type="ECO:0000256" key="2">
    <source>
        <dbReference type="ARBA" id="ARBA00022723"/>
    </source>
</evidence>
<sequence>MIPRSLFRAAASLLPLLLAACATVTPSPERPRLVVLFVVDGLPQRQVTGYRPQLAPDGLARFLDRGAWYANANYTHAFTVTAAGHATLLTGATPSRTGIVGNEWRDPATGVEVYNTGDTAYRYIGNATQRLDGTSPRNLKADTVGDVLRRADPRAKVIGISGKDRGAILPAGHLGTAYMYMAQSGQFASSTYYMERHPAWVDAFNAARPADRWFKEQWRPLLPEAAYAGSLPDDSPWYGPRGGRLPMTMGAAADSAPNAAYYGSLLRSPFADQLALEFARAAIRGEQLGQDEVPDILVVSLSGHDYVNHAYSAESRLSHDHLLQLDRLLQGFFQDLDTLVGRDRYLAVLSADHGFTPLPEYTKSQGRDAGRVNLREMSARVNAELERSFGATPLVQVSPSSSLVVDRRLAAQRGLDLDRVAEVAREALLREPTIAAAYTRRELERGSLPDAPYFAAARRTWHPDVSGDVQYVLKQGWIATSNAATHGSPYPDDTHVPLLLWGPHWVRAGRVDTPVAPVDLAPTLARVLGLPPPPSSEGKPLP</sequence>
<feature type="chain" id="PRO_5026740793" evidence="6">
    <location>
        <begin position="25"/>
        <end position="542"/>
    </location>
</feature>
<dbReference type="EMBL" id="WSEL01000009">
    <property type="protein sequence ID" value="MVQ31409.1"/>
    <property type="molecule type" value="Genomic_DNA"/>
</dbReference>
<dbReference type="PANTHER" id="PTHR10151">
    <property type="entry name" value="ECTONUCLEOTIDE PYROPHOSPHATASE/PHOSPHODIESTERASE"/>
    <property type="match status" value="1"/>
</dbReference>
<keyword evidence="7" id="KW-0378">Hydrolase</keyword>
<keyword evidence="8" id="KW-1185">Reference proteome</keyword>
<accession>A0A6N8IWQ5</accession>
<name>A0A6N8IWQ5_9BURK</name>
<evidence type="ECO:0000256" key="1">
    <source>
        <dbReference type="ARBA" id="ARBA00022553"/>
    </source>
</evidence>
<keyword evidence="3 6" id="KW-0732">Signal</keyword>
<dbReference type="Pfam" id="PF01663">
    <property type="entry name" value="Phosphodiest"/>
    <property type="match status" value="1"/>
</dbReference>
<evidence type="ECO:0000256" key="4">
    <source>
        <dbReference type="PIRSR" id="PIRSR031924-50"/>
    </source>
</evidence>
<dbReference type="PANTHER" id="PTHR10151:SF120">
    <property type="entry name" value="BIS(5'-ADENOSYL)-TRIPHOSPHATASE"/>
    <property type="match status" value="1"/>
</dbReference>
<dbReference type="GO" id="GO:0016740">
    <property type="term" value="F:transferase activity"/>
    <property type="evidence" value="ECO:0007669"/>
    <property type="project" value="UniProtKB-KW"/>
</dbReference>
<dbReference type="RefSeq" id="WP_157399459.1">
    <property type="nucleotide sequence ID" value="NZ_WSEL01000009.1"/>
</dbReference>
<evidence type="ECO:0000313" key="7">
    <source>
        <dbReference type="EMBL" id="MVQ31409.1"/>
    </source>
</evidence>
<gene>
    <name evidence="7" type="ORF">GON04_18270</name>
</gene>
<dbReference type="Gene3D" id="3.40.720.10">
    <property type="entry name" value="Alkaline Phosphatase, subunit A"/>
    <property type="match status" value="1"/>
</dbReference>
<dbReference type="SUPFAM" id="SSF53649">
    <property type="entry name" value="Alkaline phosphatase-like"/>
    <property type="match status" value="1"/>
</dbReference>
<dbReference type="PROSITE" id="PS51257">
    <property type="entry name" value="PROKAR_LIPOPROTEIN"/>
    <property type="match status" value="1"/>
</dbReference>
<dbReference type="GO" id="GO:0004035">
    <property type="term" value="F:alkaline phosphatase activity"/>
    <property type="evidence" value="ECO:0007669"/>
    <property type="project" value="InterPro"/>
</dbReference>
<feature type="binding site" evidence="5">
    <location>
        <begin position="163"/>
        <end position="165"/>
    </location>
    <ligand>
        <name>substrate</name>
    </ligand>
</feature>
<feature type="signal peptide" evidence="6">
    <location>
        <begin position="1"/>
        <end position="24"/>
    </location>
</feature>
<protein>
    <submittedName>
        <fullName evidence="7">Sulfatase-like hydrolase/transferase</fullName>
    </submittedName>
</protein>
<dbReference type="PIRSF" id="PIRSF031924">
    <property type="entry name" value="Pi-irrepressible_AP"/>
    <property type="match status" value="1"/>
</dbReference>
<feature type="binding site" evidence="5">
    <location>
        <position position="102"/>
    </location>
    <ligand>
        <name>substrate</name>
    </ligand>
</feature>
<feature type="active site" description="Phosphothreonine intermediate" evidence="4">
    <location>
        <position position="81"/>
    </location>
</feature>
<evidence type="ECO:0000256" key="5">
    <source>
        <dbReference type="PIRSR" id="PIRSR031924-51"/>
    </source>
</evidence>
<keyword evidence="1 4" id="KW-0597">Phosphoprotein</keyword>
<dbReference type="GO" id="GO:0046872">
    <property type="term" value="F:metal ion binding"/>
    <property type="evidence" value="ECO:0007669"/>
    <property type="project" value="UniProtKB-KW"/>
</dbReference>
<dbReference type="InterPro" id="IPR017850">
    <property type="entry name" value="Alkaline_phosphatase_core_sf"/>
</dbReference>
<comment type="caution">
    <text evidence="7">The sequence shown here is derived from an EMBL/GenBank/DDBJ whole genome shotgun (WGS) entry which is preliminary data.</text>
</comment>
<keyword evidence="2" id="KW-0479">Metal-binding</keyword>